<name>A0ACC2AHC5_DIPCM</name>
<dbReference type="Proteomes" id="UP001162992">
    <property type="component" value="Chromosome 21"/>
</dbReference>
<sequence>MDLKKVFDQTVREIKREVSKKVLKAPEIEQKVLEATSNEPWGPHGTLMADIAQATRNYNEYQMIMGILWKRLNDSGRNWRHVYKALTVLEFLVANGAERVIDELREHAYQLQTLVDFQYVEASGKDQGLNVRRKAQTLVGLINNTEKIREVRQKAAANREKYKGVSSTGGIYRSSSYSSTGGSYGGDRNDRDDDRYGGGSRYGSRDDDRYGGSRDRDGDRYRDDDRYSRDGDRYGRENDRYRDHEFGSDKDREDDRYRYSDKFESNANRDRGYDDEDRYSTKSGGKADDSTHDERRAERTHERSKGNTPPSYEDGSPYNRQDESSELASAVSRATKVASQLQSPQSTGQPVMSKSATGTSLPTSKSTEDFDDFDPRGSTIAPAATLPLTVEKDLLGEVAPQPPPATLPKSRSSIEDLFGESSFVAAPAPNSISFANSETNATLFQSSTISASASSAFSAVPSNSNTAIPNNFNTLSLPPTNNISNFDSFSSAPPNNGTQAGPTLFGDSPFSAFGAPTTAITTNKLNSTPAVTTIEQAPVTLAANNPVAHEVQTNNGDGMAKPQPVTDKFEPKSSVWADHLSSGLLDLNIAKPKNNPLAELGIHLDSSLTGTVRKREVAAAPPTKGKAMGSGSGMGIVGASILSPPPAPPVMGGGIGLGAGFGMGMAPGMGMGIGYGMNPGLGMAPRMGMNPAMGPGMGFSTNPAMMQGTGPGPAAGMGMNPSFGSGMGMGGYPFQQQQYGGFR</sequence>
<comment type="caution">
    <text evidence="1">The sequence shown here is derived from an EMBL/GenBank/DDBJ whole genome shotgun (WGS) entry which is preliminary data.</text>
</comment>
<organism evidence="1 2">
    <name type="scientific">Diphasiastrum complanatum</name>
    <name type="common">Issler's clubmoss</name>
    <name type="synonym">Lycopodium complanatum</name>
    <dbReference type="NCBI Taxonomy" id="34168"/>
    <lineage>
        <taxon>Eukaryota</taxon>
        <taxon>Viridiplantae</taxon>
        <taxon>Streptophyta</taxon>
        <taxon>Embryophyta</taxon>
        <taxon>Tracheophyta</taxon>
        <taxon>Lycopodiopsida</taxon>
        <taxon>Lycopodiales</taxon>
        <taxon>Lycopodiaceae</taxon>
        <taxon>Lycopodioideae</taxon>
        <taxon>Diphasiastrum</taxon>
    </lineage>
</organism>
<protein>
    <submittedName>
        <fullName evidence="1">Uncharacterized protein</fullName>
    </submittedName>
</protein>
<reference evidence="2" key="1">
    <citation type="journal article" date="2024" name="Proc. Natl. Acad. Sci. U.S.A.">
        <title>Extraordinary preservation of gene collinearity over three hundred million years revealed in homosporous lycophytes.</title>
        <authorList>
            <person name="Li C."/>
            <person name="Wickell D."/>
            <person name="Kuo L.Y."/>
            <person name="Chen X."/>
            <person name="Nie B."/>
            <person name="Liao X."/>
            <person name="Peng D."/>
            <person name="Ji J."/>
            <person name="Jenkins J."/>
            <person name="Williams M."/>
            <person name="Shu S."/>
            <person name="Plott C."/>
            <person name="Barry K."/>
            <person name="Rajasekar S."/>
            <person name="Grimwood J."/>
            <person name="Han X."/>
            <person name="Sun S."/>
            <person name="Hou Z."/>
            <person name="He W."/>
            <person name="Dai G."/>
            <person name="Sun C."/>
            <person name="Schmutz J."/>
            <person name="Leebens-Mack J.H."/>
            <person name="Li F.W."/>
            <person name="Wang L."/>
        </authorList>
    </citation>
    <scope>NUCLEOTIDE SEQUENCE [LARGE SCALE GENOMIC DNA]</scope>
    <source>
        <strain evidence="2">cv. PW_Plant_1</strain>
    </source>
</reference>
<gene>
    <name evidence="1" type="ORF">O6H91_21G006900</name>
</gene>
<evidence type="ECO:0000313" key="2">
    <source>
        <dbReference type="Proteomes" id="UP001162992"/>
    </source>
</evidence>
<proteinExistence type="predicted"/>
<accession>A0ACC2AHC5</accession>
<keyword evidence="2" id="KW-1185">Reference proteome</keyword>
<dbReference type="EMBL" id="CM055112">
    <property type="protein sequence ID" value="KAJ7516970.1"/>
    <property type="molecule type" value="Genomic_DNA"/>
</dbReference>
<evidence type="ECO:0000313" key="1">
    <source>
        <dbReference type="EMBL" id="KAJ7516970.1"/>
    </source>
</evidence>